<feature type="region of interest" description="Disordered" evidence="1">
    <location>
        <begin position="139"/>
        <end position="213"/>
    </location>
</feature>
<protein>
    <submittedName>
        <fullName evidence="2">Biogenesis of lysosomal organelles complex 1 subunit 6</fullName>
    </submittedName>
</protein>
<dbReference type="GO" id="GO:0031083">
    <property type="term" value="C:BLOC-1 complex"/>
    <property type="evidence" value="ECO:0007669"/>
    <property type="project" value="TreeGrafter"/>
</dbReference>
<feature type="region of interest" description="Disordered" evidence="1">
    <location>
        <begin position="1"/>
        <end position="32"/>
    </location>
</feature>
<name>A0A8B9PFD9_APTOW</name>
<evidence type="ECO:0000256" key="1">
    <source>
        <dbReference type="SAM" id="MobiDB-lite"/>
    </source>
</evidence>
<keyword evidence="3" id="KW-1185">Reference proteome</keyword>
<feature type="compositionally biased region" description="Basic and acidic residues" evidence="1">
    <location>
        <begin position="319"/>
        <end position="340"/>
    </location>
</feature>
<accession>A0A8B9PFD9</accession>
<sequence>ITPCSFPLHLRHGHDTRTATEPRPGKRRGPLTRGLLFPGAPSHAAARQHPALWALRLVRVATGRLSARARARTRTRTAKGRRHRPPPQQLLLASAQAATLAAPRGEHLFPADHCITSASGAAALLGALPPGRLYGTAPGRGAGGAVPPSAVRGAGSPSLLPRTRQPPALPERAGEAAMSVAEQPEGKEGAAAAGSAVPGRSLGSTDASPDEGVVEDMPMIDEKAVEQLTEGLISHYLPDLQRSKLALKELTQNQVVLLETLEQEISKFKECNSILDINALFSEAKHYHNKLVNIRNEMMMLHEKTSKLKKRALKLQQKRQKEELEREQQREKELEREKQLTAKPARRT</sequence>
<dbReference type="Proteomes" id="UP000694424">
    <property type="component" value="Unplaced"/>
</dbReference>
<dbReference type="Pfam" id="PF14712">
    <property type="entry name" value="Snapin_Pallidin"/>
    <property type="match status" value="1"/>
</dbReference>
<reference evidence="2" key="1">
    <citation type="submission" date="2025-08" db="UniProtKB">
        <authorList>
            <consortium name="Ensembl"/>
        </authorList>
    </citation>
    <scope>IDENTIFICATION</scope>
</reference>
<feature type="compositionally biased region" description="Low complexity" evidence="1">
    <location>
        <begin position="145"/>
        <end position="155"/>
    </location>
</feature>
<dbReference type="AlphaFoldDB" id="A0A8B9PFD9"/>
<proteinExistence type="predicted"/>
<feature type="compositionally biased region" description="Basic residues" evidence="1">
    <location>
        <begin position="67"/>
        <end position="85"/>
    </location>
</feature>
<evidence type="ECO:0000313" key="3">
    <source>
        <dbReference type="Proteomes" id="UP000694424"/>
    </source>
</evidence>
<organism evidence="2 3">
    <name type="scientific">Apteryx owenii</name>
    <name type="common">Little spotted kiwi</name>
    <dbReference type="NCBI Taxonomy" id="8824"/>
    <lineage>
        <taxon>Eukaryota</taxon>
        <taxon>Metazoa</taxon>
        <taxon>Chordata</taxon>
        <taxon>Craniata</taxon>
        <taxon>Vertebrata</taxon>
        <taxon>Euteleostomi</taxon>
        <taxon>Archelosauria</taxon>
        <taxon>Archosauria</taxon>
        <taxon>Dinosauria</taxon>
        <taxon>Saurischia</taxon>
        <taxon>Theropoda</taxon>
        <taxon>Coelurosauria</taxon>
        <taxon>Aves</taxon>
        <taxon>Palaeognathae</taxon>
        <taxon>Apterygiformes</taxon>
        <taxon>Apterygidae</taxon>
        <taxon>Apteryx</taxon>
    </lineage>
</organism>
<feature type="region of interest" description="Disordered" evidence="1">
    <location>
        <begin position="310"/>
        <end position="348"/>
    </location>
</feature>
<feature type="region of interest" description="Disordered" evidence="1">
    <location>
        <begin position="66"/>
        <end position="86"/>
    </location>
</feature>
<dbReference type="GO" id="GO:0030133">
    <property type="term" value="C:transport vesicle"/>
    <property type="evidence" value="ECO:0007669"/>
    <property type="project" value="TreeGrafter"/>
</dbReference>
<dbReference type="Ensembl" id="ENSAOWT00000006710.1">
    <property type="protein sequence ID" value="ENSAOWP00000005925.1"/>
    <property type="gene ID" value="ENSAOWG00000004060.1"/>
</dbReference>
<dbReference type="InterPro" id="IPR028119">
    <property type="entry name" value="Snapin/Pallidin/Snn1"/>
</dbReference>
<feature type="compositionally biased region" description="Basic and acidic residues" evidence="1">
    <location>
        <begin position="13"/>
        <end position="24"/>
    </location>
</feature>
<dbReference type="PANTHER" id="PTHR31328:SF2">
    <property type="entry name" value="BIOGENESIS OF LYSOSOME-RELATED ORGANELLES COMPLEX 1 SUBUNIT 6"/>
    <property type="match status" value="1"/>
</dbReference>
<reference evidence="2" key="2">
    <citation type="submission" date="2025-09" db="UniProtKB">
        <authorList>
            <consortium name="Ensembl"/>
        </authorList>
    </citation>
    <scope>IDENTIFICATION</scope>
</reference>
<evidence type="ECO:0000313" key="2">
    <source>
        <dbReference type="Ensembl" id="ENSAOWP00000005925.1"/>
    </source>
</evidence>
<dbReference type="PANTHER" id="PTHR31328">
    <property type="entry name" value="BIOGENESIS OF LYSOSOME-RELATED ORGANELLES COMPLEX 1 SUBUNIT 6"/>
    <property type="match status" value="1"/>
</dbReference>